<organism evidence="2 3">
    <name type="scientific">Neolewinella xylanilytica</name>
    <dbReference type="NCBI Taxonomy" id="1514080"/>
    <lineage>
        <taxon>Bacteria</taxon>
        <taxon>Pseudomonadati</taxon>
        <taxon>Bacteroidota</taxon>
        <taxon>Saprospiria</taxon>
        <taxon>Saprospirales</taxon>
        <taxon>Lewinellaceae</taxon>
        <taxon>Neolewinella</taxon>
    </lineage>
</organism>
<dbReference type="Proteomes" id="UP000237662">
    <property type="component" value="Unassembled WGS sequence"/>
</dbReference>
<comment type="caution">
    <text evidence="2">The sequence shown here is derived from an EMBL/GenBank/DDBJ whole genome shotgun (WGS) entry which is preliminary data.</text>
</comment>
<dbReference type="PANTHER" id="PTHR34322:SF2">
    <property type="entry name" value="TRANSPOSASE IS200-LIKE DOMAIN-CONTAINING PROTEIN"/>
    <property type="match status" value="1"/>
</dbReference>
<dbReference type="OrthoDB" id="9788881at2"/>
<dbReference type="GO" id="GO:0004803">
    <property type="term" value="F:transposase activity"/>
    <property type="evidence" value="ECO:0007669"/>
    <property type="project" value="InterPro"/>
</dbReference>
<dbReference type="RefSeq" id="WP_104420465.1">
    <property type="nucleotide sequence ID" value="NZ_PTJC01000006.1"/>
</dbReference>
<dbReference type="InterPro" id="IPR036515">
    <property type="entry name" value="Transposase_17_sf"/>
</dbReference>
<evidence type="ECO:0000313" key="3">
    <source>
        <dbReference type="Proteomes" id="UP000237662"/>
    </source>
</evidence>
<dbReference type="AlphaFoldDB" id="A0A2S6I495"/>
<sequence>MYHESVIYHVYNQSINYELLFREHGNYHFFLNKLRRHIMPLADILCYCLMPDHFHLMLKPKAAGCAPSRCGRFLRADEDDTEVKFQQELSHAFKIALSSYAKAINRQYRRRGSLFRAKTKAKPAYHAFYPEAASISELESFTRFIPYLQTCFHYIHDNPTKAKLATDPLDWEFSSDLDYAGWRDSNLCNFDVTERLLGIERTPDKTGPGGSPSGKYASGRLPQ</sequence>
<gene>
    <name evidence="2" type="ORF">CLV84_2911</name>
</gene>
<protein>
    <submittedName>
        <fullName evidence="2">Putative transposase</fullName>
    </submittedName>
</protein>
<dbReference type="GO" id="GO:0003677">
    <property type="term" value="F:DNA binding"/>
    <property type="evidence" value="ECO:0007669"/>
    <property type="project" value="InterPro"/>
</dbReference>
<evidence type="ECO:0000313" key="2">
    <source>
        <dbReference type="EMBL" id="PPK85994.1"/>
    </source>
</evidence>
<feature type="region of interest" description="Disordered" evidence="1">
    <location>
        <begin position="199"/>
        <end position="223"/>
    </location>
</feature>
<dbReference type="PANTHER" id="PTHR34322">
    <property type="entry name" value="TRANSPOSASE, Y1_TNP DOMAIN-CONTAINING"/>
    <property type="match status" value="1"/>
</dbReference>
<reference evidence="2 3" key="1">
    <citation type="submission" date="2018-02" db="EMBL/GenBank/DDBJ databases">
        <title>Genomic Encyclopedia of Archaeal and Bacterial Type Strains, Phase II (KMG-II): from individual species to whole genera.</title>
        <authorList>
            <person name="Goeker M."/>
        </authorList>
    </citation>
    <scope>NUCLEOTIDE SEQUENCE [LARGE SCALE GENOMIC DNA]</scope>
    <source>
        <strain evidence="2 3">DSM 29526</strain>
    </source>
</reference>
<accession>A0A2S6I495</accession>
<name>A0A2S6I495_9BACT</name>
<dbReference type="GO" id="GO:0006313">
    <property type="term" value="P:DNA transposition"/>
    <property type="evidence" value="ECO:0007669"/>
    <property type="project" value="InterPro"/>
</dbReference>
<dbReference type="Gene3D" id="3.30.70.1290">
    <property type="entry name" value="Transposase IS200-like"/>
    <property type="match status" value="1"/>
</dbReference>
<proteinExistence type="predicted"/>
<dbReference type="EMBL" id="PTJC01000006">
    <property type="protein sequence ID" value="PPK85994.1"/>
    <property type="molecule type" value="Genomic_DNA"/>
</dbReference>
<keyword evidence="3" id="KW-1185">Reference proteome</keyword>
<evidence type="ECO:0000256" key="1">
    <source>
        <dbReference type="SAM" id="MobiDB-lite"/>
    </source>
</evidence>
<dbReference type="SUPFAM" id="SSF143422">
    <property type="entry name" value="Transposase IS200-like"/>
    <property type="match status" value="1"/>
</dbReference>